<evidence type="ECO:0000256" key="2">
    <source>
        <dbReference type="ARBA" id="ARBA00006997"/>
    </source>
</evidence>
<name>A0ABU9D7R1_9PROT</name>
<evidence type="ECO:0000256" key="7">
    <source>
        <dbReference type="ARBA" id="ARBA00022777"/>
    </source>
</evidence>
<evidence type="ECO:0000256" key="3">
    <source>
        <dbReference type="ARBA" id="ARBA00012154"/>
    </source>
</evidence>
<evidence type="ECO:0000256" key="6">
    <source>
        <dbReference type="ARBA" id="ARBA00022741"/>
    </source>
</evidence>
<evidence type="ECO:0000313" key="13">
    <source>
        <dbReference type="Proteomes" id="UP001446205"/>
    </source>
</evidence>
<dbReference type="SUPFAM" id="SSF52540">
    <property type="entry name" value="P-loop containing nucleoside triphosphate hydrolases"/>
    <property type="match status" value="1"/>
</dbReference>
<evidence type="ECO:0000256" key="8">
    <source>
        <dbReference type="ARBA" id="ARBA00022840"/>
    </source>
</evidence>
<keyword evidence="9 11" id="KW-0057">Aromatic amino acid biosynthesis</keyword>
<dbReference type="PANTHER" id="PTHR21087:SF16">
    <property type="entry name" value="SHIKIMATE KINASE 1, CHLOROPLASTIC"/>
    <property type="match status" value="1"/>
</dbReference>
<dbReference type="InterPro" id="IPR027417">
    <property type="entry name" value="P-loop_NTPase"/>
</dbReference>
<dbReference type="Pfam" id="PF01202">
    <property type="entry name" value="SKI"/>
    <property type="match status" value="1"/>
</dbReference>
<dbReference type="PROSITE" id="PS01128">
    <property type="entry name" value="SHIKIMATE_KINASE"/>
    <property type="match status" value="1"/>
</dbReference>
<dbReference type="PANTHER" id="PTHR21087">
    <property type="entry name" value="SHIKIMATE KINASE"/>
    <property type="match status" value="1"/>
</dbReference>
<feature type="binding site" evidence="11">
    <location>
        <begin position="12"/>
        <end position="17"/>
    </location>
    <ligand>
        <name>ATP</name>
        <dbReference type="ChEBI" id="CHEBI:30616"/>
    </ligand>
</feature>
<evidence type="ECO:0000256" key="1">
    <source>
        <dbReference type="ARBA" id="ARBA00004842"/>
    </source>
</evidence>
<dbReference type="CDD" id="cd00464">
    <property type="entry name" value="SK"/>
    <property type="match status" value="1"/>
</dbReference>
<keyword evidence="13" id="KW-1185">Reference proteome</keyword>
<protein>
    <recommendedName>
        <fullName evidence="3 11">Shikimate kinase</fullName>
        <shortName evidence="11">SK</shortName>
        <ecNumber evidence="3 11">2.7.1.71</ecNumber>
    </recommendedName>
</protein>
<comment type="similarity">
    <text evidence="2 11">Belongs to the shikimate kinase family.</text>
</comment>
<feature type="binding site" evidence="11">
    <location>
        <position position="58"/>
    </location>
    <ligand>
        <name>substrate</name>
    </ligand>
</feature>
<evidence type="ECO:0000256" key="4">
    <source>
        <dbReference type="ARBA" id="ARBA00022605"/>
    </source>
</evidence>
<dbReference type="InterPro" id="IPR023000">
    <property type="entry name" value="Shikimate_kinase_CS"/>
</dbReference>
<proteinExistence type="inferred from homology"/>
<comment type="catalytic activity">
    <reaction evidence="10 11">
        <text>shikimate + ATP = 3-phosphoshikimate + ADP + H(+)</text>
        <dbReference type="Rhea" id="RHEA:13121"/>
        <dbReference type="ChEBI" id="CHEBI:15378"/>
        <dbReference type="ChEBI" id="CHEBI:30616"/>
        <dbReference type="ChEBI" id="CHEBI:36208"/>
        <dbReference type="ChEBI" id="CHEBI:145989"/>
        <dbReference type="ChEBI" id="CHEBI:456216"/>
        <dbReference type="EC" id="2.7.1.71"/>
    </reaction>
</comment>
<accession>A0ABU9D7R1</accession>
<keyword evidence="11" id="KW-0479">Metal-binding</keyword>
<comment type="function">
    <text evidence="11">Catalyzes the specific phosphorylation of the 3-hydroxyl group of shikimic acid using ATP as a cosubstrate.</text>
</comment>
<comment type="cofactor">
    <cofactor evidence="11">
        <name>Mg(2+)</name>
        <dbReference type="ChEBI" id="CHEBI:18420"/>
    </cofactor>
    <text evidence="11">Binds 1 Mg(2+) ion per subunit.</text>
</comment>
<keyword evidence="7 11" id="KW-0418">Kinase</keyword>
<feature type="binding site" evidence="11">
    <location>
        <position position="16"/>
    </location>
    <ligand>
        <name>Mg(2+)</name>
        <dbReference type="ChEBI" id="CHEBI:18420"/>
    </ligand>
</feature>
<dbReference type="InterPro" id="IPR031322">
    <property type="entry name" value="Shikimate/glucono_kinase"/>
</dbReference>
<keyword evidence="5 11" id="KW-0808">Transferase</keyword>
<gene>
    <name evidence="11" type="primary">aroK</name>
    <name evidence="12" type="ORF">WOB96_06725</name>
</gene>
<keyword evidence="11" id="KW-0460">Magnesium</keyword>
<keyword evidence="6 11" id="KW-0547">Nucleotide-binding</keyword>
<keyword evidence="4 11" id="KW-0028">Amino-acid biosynthesis</keyword>
<dbReference type="InterPro" id="IPR000623">
    <property type="entry name" value="Shikimate_kinase/TSH1"/>
</dbReference>
<evidence type="ECO:0000256" key="11">
    <source>
        <dbReference type="HAMAP-Rule" id="MF_00109"/>
    </source>
</evidence>
<comment type="caution">
    <text evidence="12">The sequence shown here is derived from an EMBL/GenBank/DDBJ whole genome shotgun (WGS) entry which is preliminary data.</text>
</comment>
<evidence type="ECO:0000256" key="10">
    <source>
        <dbReference type="ARBA" id="ARBA00048567"/>
    </source>
</evidence>
<dbReference type="GO" id="GO:0004765">
    <property type="term" value="F:shikimate kinase activity"/>
    <property type="evidence" value="ECO:0007669"/>
    <property type="project" value="UniProtKB-EC"/>
</dbReference>
<dbReference type="Gene3D" id="3.40.50.300">
    <property type="entry name" value="P-loop containing nucleotide triphosphate hydrolases"/>
    <property type="match status" value="1"/>
</dbReference>
<comment type="caution">
    <text evidence="11">Lacks conserved residue(s) required for the propagation of feature annotation.</text>
</comment>
<reference evidence="12 13" key="1">
    <citation type="submission" date="2024-04" db="EMBL/GenBank/DDBJ databases">
        <authorList>
            <person name="Abashina T."/>
            <person name="Shaikin A."/>
        </authorList>
    </citation>
    <scope>NUCLEOTIDE SEQUENCE [LARGE SCALE GENOMIC DNA]</scope>
    <source>
        <strain evidence="12 13">AAFK</strain>
    </source>
</reference>
<feature type="binding site" evidence="11">
    <location>
        <position position="80"/>
    </location>
    <ligand>
        <name>substrate</name>
    </ligand>
</feature>
<dbReference type="PRINTS" id="PR01100">
    <property type="entry name" value="SHIKIMTKNASE"/>
</dbReference>
<dbReference type="HAMAP" id="MF_00109">
    <property type="entry name" value="Shikimate_kinase"/>
    <property type="match status" value="1"/>
</dbReference>
<evidence type="ECO:0000313" key="12">
    <source>
        <dbReference type="EMBL" id="MEK8089459.1"/>
    </source>
</evidence>
<dbReference type="Proteomes" id="UP001446205">
    <property type="component" value="Unassembled WGS sequence"/>
</dbReference>
<organism evidence="12 13">
    <name type="scientific">Thermithiobacillus plumbiphilus</name>
    <dbReference type="NCBI Taxonomy" id="1729899"/>
    <lineage>
        <taxon>Bacteria</taxon>
        <taxon>Pseudomonadati</taxon>
        <taxon>Pseudomonadota</taxon>
        <taxon>Acidithiobacillia</taxon>
        <taxon>Acidithiobacillales</taxon>
        <taxon>Thermithiobacillaceae</taxon>
        <taxon>Thermithiobacillus</taxon>
    </lineage>
</organism>
<evidence type="ECO:0000256" key="5">
    <source>
        <dbReference type="ARBA" id="ARBA00022679"/>
    </source>
</evidence>
<comment type="pathway">
    <text evidence="1 11">Metabolic intermediate biosynthesis; chorismate biosynthesis; chorismate from D-erythrose 4-phosphate and phosphoenolpyruvate: step 5/7.</text>
</comment>
<comment type="subcellular location">
    <subcellularLocation>
        <location evidence="11">Cytoplasm</location>
    </subcellularLocation>
</comment>
<evidence type="ECO:0000256" key="9">
    <source>
        <dbReference type="ARBA" id="ARBA00023141"/>
    </source>
</evidence>
<keyword evidence="8 11" id="KW-0067">ATP-binding</keyword>
<dbReference type="EC" id="2.7.1.71" evidence="3 11"/>
<feature type="binding site" evidence="11">
    <location>
        <position position="34"/>
    </location>
    <ligand>
        <name>substrate</name>
    </ligand>
</feature>
<sequence>MKQGVILIGPMGAGKSTVGRLLAARLHLPFLDSDSIIVERTGVSIPTIFEIEGEAGFRQRESRVLTELLGTGPMVLATGGGVVLRPQNRQVLRELGRIVFLNVSVDEQLRRVRQDPNRPLLQVEDPRARLEAMQAERGPIYRELADLILKTDNLRADQVVGQIFKYLKKARPACPEAR</sequence>
<feature type="binding site" evidence="11">
    <location>
        <position position="137"/>
    </location>
    <ligand>
        <name>substrate</name>
    </ligand>
</feature>
<dbReference type="EMBL" id="JBBPCO010000005">
    <property type="protein sequence ID" value="MEK8089459.1"/>
    <property type="molecule type" value="Genomic_DNA"/>
</dbReference>
<keyword evidence="11" id="KW-0963">Cytoplasm</keyword>
<comment type="subunit">
    <text evidence="11">Monomer.</text>
</comment>
<feature type="binding site" evidence="11">
    <location>
        <position position="118"/>
    </location>
    <ligand>
        <name>ATP</name>
        <dbReference type="ChEBI" id="CHEBI:30616"/>
    </ligand>
</feature>